<sequence>MKGNLFGQSEKKLGRSPDKHEQHSKTGGLKELKVFASSGLLLMAGAGKTAKVTRSSTFVNSAAALRHEP</sequence>
<evidence type="ECO:0000313" key="2">
    <source>
        <dbReference type="EMBL" id="MCI1186089.1"/>
    </source>
</evidence>
<dbReference type="Proteomes" id="UP001139193">
    <property type="component" value="Unassembled WGS sequence"/>
</dbReference>
<reference evidence="2" key="1">
    <citation type="submission" date="2022-03" db="EMBL/GenBank/DDBJ databases">
        <title>Bacterial whole genome sequence for Hymenobacter sp. DH14.</title>
        <authorList>
            <person name="Le V."/>
        </authorList>
    </citation>
    <scope>NUCLEOTIDE SEQUENCE</scope>
    <source>
        <strain evidence="2">DH14</strain>
    </source>
</reference>
<accession>A0A9X1VBK7</accession>
<dbReference type="AlphaFoldDB" id="A0A9X1VBK7"/>
<keyword evidence="3" id="KW-1185">Reference proteome</keyword>
<feature type="region of interest" description="Disordered" evidence="1">
    <location>
        <begin position="1"/>
        <end position="29"/>
    </location>
</feature>
<name>A0A9X1VBK7_9BACT</name>
<comment type="caution">
    <text evidence="2">The sequence shown here is derived from an EMBL/GenBank/DDBJ whole genome shotgun (WGS) entry which is preliminary data.</text>
</comment>
<evidence type="ECO:0000256" key="1">
    <source>
        <dbReference type="SAM" id="MobiDB-lite"/>
    </source>
</evidence>
<protein>
    <submittedName>
        <fullName evidence="2">Uncharacterized protein</fullName>
    </submittedName>
</protein>
<proteinExistence type="predicted"/>
<organism evidence="2 3">
    <name type="scientific">Hymenobacter cyanobacteriorum</name>
    <dbReference type="NCBI Taxonomy" id="2926463"/>
    <lineage>
        <taxon>Bacteria</taxon>
        <taxon>Pseudomonadati</taxon>
        <taxon>Bacteroidota</taxon>
        <taxon>Cytophagia</taxon>
        <taxon>Cytophagales</taxon>
        <taxon>Hymenobacteraceae</taxon>
        <taxon>Hymenobacter</taxon>
    </lineage>
</organism>
<dbReference type="EMBL" id="JALBGC010000001">
    <property type="protein sequence ID" value="MCI1186089.1"/>
    <property type="molecule type" value="Genomic_DNA"/>
</dbReference>
<feature type="compositionally biased region" description="Basic and acidic residues" evidence="1">
    <location>
        <begin position="9"/>
        <end position="29"/>
    </location>
</feature>
<dbReference type="RefSeq" id="WP_241934373.1">
    <property type="nucleotide sequence ID" value="NZ_JALBGC010000001.1"/>
</dbReference>
<evidence type="ECO:0000313" key="3">
    <source>
        <dbReference type="Proteomes" id="UP001139193"/>
    </source>
</evidence>
<gene>
    <name evidence="2" type="ORF">MON38_01565</name>
</gene>